<gene>
    <name evidence="11" type="ORF">WB794_11400</name>
</gene>
<keyword evidence="6" id="KW-0804">Transcription</keyword>
<evidence type="ECO:0000256" key="2">
    <source>
        <dbReference type="ARBA" id="ARBA00001946"/>
    </source>
</evidence>
<keyword evidence="4 9" id="KW-0479">Metal-binding</keyword>
<reference evidence="11 12" key="1">
    <citation type="journal article" date="2016" name="Antonie Van Leeuwenhoek">
        <title>Denitratimonas tolerans gen. nov., sp. nov., a denitrifying bacterium isolated from a bioreactor for tannery wastewater treatment.</title>
        <authorList>
            <person name="Han S.I."/>
            <person name="Kim J.O."/>
            <person name="Lee Y.R."/>
            <person name="Ekpeghere K.I."/>
            <person name="Koh S.C."/>
            <person name="Whang K.S."/>
        </authorList>
    </citation>
    <scope>NUCLEOTIDE SEQUENCE [LARGE SCALE GENOMIC DNA]</scope>
    <source>
        <strain evidence="11 12">KACC 17565</strain>
    </source>
</reference>
<dbReference type="RefSeq" id="WP_337335978.1">
    <property type="nucleotide sequence ID" value="NZ_JBBDHC010000017.1"/>
</dbReference>
<protein>
    <recommendedName>
        <fullName evidence="10">Inositol-1-monophosphatase</fullName>
        <ecNumber evidence="10">3.1.3.25</ecNumber>
    </recommendedName>
</protein>
<dbReference type="GO" id="GO:0046854">
    <property type="term" value="P:phosphatidylinositol phosphate biosynthetic process"/>
    <property type="evidence" value="ECO:0007669"/>
    <property type="project" value="InterPro"/>
</dbReference>
<evidence type="ECO:0000256" key="8">
    <source>
        <dbReference type="ARBA" id="ARBA00063608"/>
    </source>
</evidence>
<dbReference type="GO" id="GO:0006020">
    <property type="term" value="P:inositol metabolic process"/>
    <property type="evidence" value="ECO:0007669"/>
    <property type="project" value="TreeGrafter"/>
</dbReference>
<dbReference type="InterPro" id="IPR000760">
    <property type="entry name" value="Inositol_monophosphatase-like"/>
</dbReference>
<dbReference type="Pfam" id="PF00459">
    <property type="entry name" value="Inositol_P"/>
    <property type="match status" value="1"/>
</dbReference>
<dbReference type="SUPFAM" id="SSF56655">
    <property type="entry name" value="Carbohydrate phosphatase"/>
    <property type="match status" value="1"/>
</dbReference>
<comment type="caution">
    <text evidence="11">The sequence shown here is derived from an EMBL/GenBank/DDBJ whole genome shotgun (WGS) entry which is preliminary data.</text>
</comment>
<name>A0AAW9RA99_9GAMM</name>
<evidence type="ECO:0000256" key="6">
    <source>
        <dbReference type="ARBA" id="ARBA00022814"/>
    </source>
</evidence>
<comment type="similarity">
    <text evidence="3 10">Belongs to the inositol monophosphatase superfamily.</text>
</comment>
<dbReference type="Proteomes" id="UP001364472">
    <property type="component" value="Unassembled WGS sequence"/>
</dbReference>
<evidence type="ECO:0000256" key="9">
    <source>
        <dbReference type="PIRSR" id="PIRSR600760-2"/>
    </source>
</evidence>
<dbReference type="Gene3D" id="3.30.540.10">
    <property type="entry name" value="Fructose-1,6-Bisphosphatase, subunit A, domain 1"/>
    <property type="match status" value="1"/>
</dbReference>
<evidence type="ECO:0000256" key="5">
    <source>
        <dbReference type="ARBA" id="ARBA00022801"/>
    </source>
</evidence>
<organism evidence="11 12">
    <name type="scientific">Denitratimonas tolerans</name>
    <dbReference type="NCBI Taxonomy" id="1338420"/>
    <lineage>
        <taxon>Bacteria</taxon>
        <taxon>Pseudomonadati</taxon>
        <taxon>Pseudomonadota</taxon>
        <taxon>Gammaproteobacteria</taxon>
        <taxon>Lysobacterales</taxon>
        <taxon>Lysobacteraceae</taxon>
        <taxon>Denitratimonas</taxon>
    </lineage>
</organism>
<dbReference type="InterPro" id="IPR022337">
    <property type="entry name" value="Inositol_monophosphatase_SuhB"/>
</dbReference>
<evidence type="ECO:0000256" key="10">
    <source>
        <dbReference type="RuleBase" id="RU364068"/>
    </source>
</evidence>
<dbReference type="PRINTS" id="PR01959">
    <property type="entry name" value="SBIMPHPHTASE"/>
</dbReference>
<feature type="binding site" evidence="9">
    <location>
        <position position="86"/>
    </location>
    <ligand>
        <name>Mg(2+)</name>
        <dbReference type="ChEBI" id="CHEBI:18420"/>
        <label>1</label>
        <note>catalytic</note>
    </ligand>
</feature>
<proteinExistence type="inferred from homology"/>
<dbReference type="PROSITE" id="PS00629">
    <property type="entry name" value="IMP_1"/>
    <property type="match status" value="1"/>
</dbReference>
<feature type="binding site" evidence="9">
    <location>
        <position position="211"/>
    </location>
    <ligand>
        <name>Mg(2+)</name>
        <dbReference type="ChEBI" id="CHEBI:18420"/>
        <label>1</label>
        <note>catalytic</note>
    </ligand>
</feature>
<keyword evidence="7 9" id="KW-0460">Magnesium</keyword>
<comment type="cofactor">
    <cofactor evidence="2 9 10">
        <name>Mg(2+)</name>
        <dbReference type="ChEBI" id="CHEBI:18420"/>
    </cofactor>
</comment>
<dbReference type="PANTHER" id="PTHR20854">
    <property type="entry name" value="INOSITOL MONOPHOSPHATASE"/>
    <property type="match status" value="1"/>
</dbReference>
<dbReference type="GO" id="GO:0046872">
    <property type="term" value="F:metal ion binding"/>
    <property type="evidence" value="ECO:0007669"/>
    <property type="project" value="UniProtKB-KW"/>
</dbReference>
<accession>A0AAW9RA99</accession>
<comment type="catalytic activity">
    <reaction evidence="1 10">
        <text>a myo-inositol phosphate + H2O = myo-inositol + phosphate</text>
        <dbReference type="Rhea" id="RHEA:24056"/>
        <dbReference type="ChEBI" id="CHEBI:15377"/>
        <dbReference type="ChEBI" id="CHEBI:17268"/>
        <dbReference type="ChEBI" id="CHEBI:43474"/>
        <dbReference type="ChEBI" id="CHEBI:84139"/>
        <dbReference type="EC" id="3.1.3.25"/>
    </reaction>
</comment>
<dbReference type="EC" id="3.1.3.25" evidence="10"/>
<dbReference type="PANTHER" id="PTHR20854:SF4">
    <property type="entry name" value="INOSITOL-1-MONOPHOSPHATASE-RELATED"/>
    <property type="match status" value="1"/>
</dbReference>
<dbReference type="GO" id="GO:0007165">
    <property type="term" value="P:signal transduction"/>
    <property type="evidence" value="ECO:0007669"/>
    <property type="project" value="TreeGrafter"/>
</dbReference>
<dbReference type="EMBL" id="JBBDHC010000017">
    <property type="protein sequence ID" value="MEJ1250276.1"/>
    <property type="molecule type" value="Genomic_DNA"/>
</dbReference>
<dbReference type="Gene3D" id="3.40.190.80">
    <property type="match status" value="1"/>
</dbReference>
<sequence length="272" mass="29575">MLKPAVNIMVKAARAAGNIILRHVSRLDGLNIVEKGRQDYASEVDALAEKEILRELRRAFPGHAFLCEESGALGQARYTFVIDPLDGTSNFLHGIAHYAVSIAMLDGDEPIHGVIYDPQRNEIFSASRGSGAYLNDRRIRVKDRSEMDGALLVTGFPPRERKRLAPQLEAMRAMLEDAEDVRRTGSAALDLAYVACGRADGYFEAGVKPWDIAAGLLLVREAGGRSLNFRGEGAAVSDGQVIAGNLRMTELIHRRIVDSGYAAAFDAIPRGG</sequence>
<evidence type="ECO:0000256" key="4">
    <source>
        <dbReference type="ARBA" id="ARBA00022723"/>
    </source>
</evidence>
<dbReference type="InterPro" id="IPR020550">
    <property type="entry name" value="Inositol_monophosphatase_CS"/>
</dbReference>
<feature type="binding site" evidence="9">
    <location>
        <position position="85"/>
    </location>
    <ligand>
        <name>Mg(2+)</name>
        <dbReference type="ChEBI" id="CHEBI:18420"/>
        <label>1</label>
        <note>catalytic</note>
    </ligand>
</feature>
<feature type="binding site" evidence="9">
    <location>
        <position position="68"/>
    </location>
    <ligand>
        <name>Mg(2+)</name>
        <dbReference type="ChEBI" id="CHEBI:18420"/>
        <label>1</label>
        <note>catalytic</note>
    </ligand>
</feature>
<keyword evidence="6" id="KW-0889">Transcription antitermination</keyword>
<evidence type="ECO:0000313" key="11">
    <source>
        <dbReference type="EMBL" id="MEJ1250276.1"/>
    </source>
</evidence>
<feature type="binding site" evidence="9">
    <location>
        <position position="83"/>
    </location>
    <ligand>
        <name>Mg(2+)</name>
        <dbReference type="ChEBI" id="CHEBI:18420"/>
        <label>1</label>
        <note>catalytic</note>
    </ligand>
</feature>
<evidence type="ECO:0000256" key="7">
    <source>
        <dbReference type="ARBA" id="ARBA00022842"/>
    </source>
</evidence>
<dbReference type="GO" id="GO:0031564">
    <property type="term" value="P:transcription antitermination"/>
    <property type="evidence" value="ECO:0007669"/>
    <property type="project" value="UniProtKB-KW"/>
</dbReference>
<keyword evidence="5 10" id="KW-0378">Hydrolase</keyword>
<evidence type="ECO:0000256" key="3">
    <source>
        <dbReference type="ARBA" id="ARBA00009759"/>
    </source>
</evidence>
<dbReference type="InterPro" id="IPR033942">
    <property type="entry name" value="IMPase"/>
</dbReference>
<dbReference type="FunFam" id="3.30.540.10:FF:000017">
    <property type="entry name" value="Inositol-1-monophosphatase"/>
    <property type="match status" value="1"/>
</dbReference>
<evidence type="ECO:0000313" key="12">
    <source>
        <dbReference type="Proteomes" id="UP001364472"/>
    </source>
</evidence>
<evidence type="ECO:0000256" key="1">
    <source>
        <dbReference type="ARBA" id="ARBA00001033"/>
    </source>
</evidence>
<dbReference type="PRINTS" id="PR00377">
    <property type="entry name" value="IMPHPHTASES"/>
</dbReference>
<keyword evidence="12" id="KW-1185">Reference proteome</keyword>
<dbReference type="PROSITE" id="PS00630">
    <property type="entry name" value="IMP_2"/>
    <property type="match status" value="1"/>
</dbReference>
<dbReference type="InterPro" id="IPR020583">
    <property type="entry name" value="Inositol_monoP_metal-BS"/>
</dbReference>
<keyword evidence="6" id="KW-0805">Transcription regulation</keyword>
<dbReference type="CDD" id="cd01639">
    <property type="entry name" value="IMPase"/>
    <property type="match status" value="1"/>
</dbReference>
<comment type="subunit">
    <text evidence="8">Homodimer. The rRNA transcription and antitermination complex (rrnTAC) consists of RNA polymerase (RNAP), NusA, NusB, NusE (rpsJ), NusG, SubB, ribosomal protein S4, DNA and precursor rRNA; S4 is more flexible than other subunits.</text>
</comment>
<dbReference type="GO" id="GO:0008934">
    <property type="term" value="F:inositol monophosphate 1-phosphatase activity"/>
    <property type="evidence" value="ECO:0007669"/>
    <property type="project" value="InterPro"/>
</dbReference>
<dbReference type="AlphaFoldDB" id="A0AAW9RA99"/>